<dbReference type="InterPro" id="IPR006876">
    <property type="entry name" value="LMBR1-like_membr_prot"/>
</dbReference>
<dbReference type="STRING" id="3218.A0A2K1II12"/>
<dbReference type="GO" id="GO:0016020">
    <property type="term" value="C:membrane"/>
    <property type="evidence" value="ECO:0007669"/>
    <property type="project" value="UniProtKB-SubCell"/>
</dbReference>
<dbReference type="PANTHER" id="PTHR31652:SF0">
    <property type="entry name" value="LIMR FAMILY PROTEIN DDB_G0283707-RELATED"/>
    <property type="match status" value="1"/>
</dbReference>
<feature type="transmembrane region" description="Helical" evidence="6">
    <location>
        <begin position="6"/>
        <end position="29"/>
    </location>
</feature>
<protein>
    <recommendedName>
        <fullName evidence="10">LIMR family protein</fullName>
    </recommendedName>
</protein>
<feature type="transmembrane region" description="Helical" evidence="6">
    <location>
        <begin position="41"/>
        <end position="61"/>
    </location>
</feature>
<keyword evidence="4 6" id="KW-0472">Membrane</keyword>
<reference evidence="7 9" key="1">
    <citation type="journal article" date="2008" name="Science">
        <title>The Physcomitrella genome reveals evolutionary insights into the conquest of land by plants.</title>
        <authorList>
            <person name="Rensing S."/>
            <person name="Lang D."/>
            <person name="Zimmer A."/>
            <person name="Terry A."/>
            <person name="Salamov A."/>
            <person name="Shapiro H."/>
            <person name="Nishiyama T."/>
            <person name="Perroud P.-F."/>
            <person name="Lindquist E."/>
            <person name="Kamisugi Y."/>
            <person name="Tanahashi T."/>
            <person name="Sakakibara K."/>
            <person name="Fujita T."/>
            <person name="Oishi K."/>
            <person name="Shin-I T."/>
            <person name="Kuroki Y."/>
            <person name="Toyoda A."/>
            <person name="Suzuki Y."/>
            <person name="Hashimoto A."/>
            <person name="Yamaguchi K."/>
            <person name="Sugano A."/>
            <person name="Kohara Y."/>
            <person name="Fujiyama A."/>
            <person name="Anterola A."/>
            <person name="Aoki S."/>
            <person name="Ashton N."/>
            <person name="Barbazuk W.B."/>
            <person name="Barker E."/>
            <person name="Bennetzen J."/>
            <person name="Bezanilla M."/>
            <person name="Blankenship R."/>
            <person name="Cho S.H."/>
            <person name="Dutcher S."/>
            <person name="Estelle M."/>
            <person name="Fawcett J.A."/>
            <person name="Gundlach H."/>
            <person name="Hanada K."/>
            <person name="Heyl A."/>
            <person name="Hicks K.A."/>
            <person name="Hugh J."/>
            <person name="Lohr M."/>
            <person name="Mayer K."/>
            <person name="Melkozernov A."/>
            <person name="Murata T."/>
            <person name="Nelson D."/>
            <person name="Pils B."/>
            <person name="Prigge M."/>
            <person name="Reiss B."/>
            <person name="Renner T."/>
            <person name="Rombauts S."/>
            <person name="Rushton P."/>
            <person name="Sanderfoot A."/>
            <person name="Schween G."/>
            <person name="Shiu S.-H."/>
            <person name="Stueber K."/>
            <person name="Theodoulou F.L."/>
            <person name="Tu H."/>
            <person name="Van de Peer Y."/>
            <person name="Verrier P.J."/>
            <person name="Waters E."/>
            <person name="Wood A."/>
            <person name="Yang L."/>
            <person name="Cove D."/>
            <person name="Cuming A."/>
            <person name="Hasebe M."/>
            <person name="Lucas S."/>
            <person name="Mishler D.B."/>
            <person name="Reski R."/>
            <person name="Grigoriev I."/>
            <person name="Quatrano R.S."/>
            <person name="Boore J.L."/>
        </authorList>
    </citation>
    <scope>NUCLEOTIDE SEQUENCE [LARGE SCALE GENOMIC DNA]</scope>
    <source>
        <strain evidence="8 9">cv. Gransden 2004</strain>
    </source>
</reference>
<comment type="subcellular location">
    <subcellularLocation>
        <location evidence="1">Membrane</location>
        <topology evidence="1">Multi-pass membrane protein</topology>
    </subcellularLocation>
</comment>
<evidence type="ECO:0000256" key="4">
    <source>
        <dbReference type="ARBA" id="ARBA00023136"/>
    </source>
</evidence>
<feature type="transmembrane region" description="Helical" evidence="6">
    <location>
        <begin position="376"/>
        <end position="409"/>
    </location>
</feature>
<keyword evidence="2 6" id="KW-0812">Transmembrane</keyword>
<dbReference type="InParanoid" id="A0A2K1II12"/>
<gene>
    <name evidence="7" type="ORF">PHYPA_027608</name>
</gene>
<reference evidence="8" key="3">
    <citation type="submission" date="2020-12" db="UniProtKB">
        <authorList>
            <consortium name="EnsemblPlants"/>
        </authorList>
    </citation>
    <scope>IDENTIFICATION</scope>
</reference>
<feature type="transmembrane region" description="Helical" evidence="6">
    <location>
        <begin position="124"/>
        <end position="149"/>
    </location>
</feature>
<keyword evidence="3 6" id="KW-1133">Transmembrane helix</keyword>
<evidence type="ECO:0000256" key="6">
    <source>
        <dbReference type="SAM" id="Phobius"/>
    </source>
</evidence>
<dbReference type="Gramene" id="Pp3c23_4110V3.1">
    <property type="protein sequence ID" value="Pp3c23_4110V3.1"/>
    <property type="gene ID" value="Pp3c23_4110"/>
</dbReference>
<evidence type="ECO:0000313" key="9">
    <source>
        <dbReference type="Proteomes" id="UP000006727"/>
    </source>
</evidence>
<dbReference type="EMBL" id="ABEU02000023">
    <property type="protein sequence ID" value="PNR28916.1"/>
    <property type="molecule type" value="Genomic_DNA"/>
</dbReference>
<evidence type="ECO:0000256" key="2">
    <source>
        <dbReference type="ARBA" id="ARBA00022692"/>
    </source>
</evidence>
<organism evidence="7">
    <name type="scientific">Physcomitrium patens</name>
    <name type="common">Spreading-leaved earth moss</name>
    <name type="synonym">Physcomitrella patens</name>
    <dbReference type="NCBI Taxonomy" id="3218"/>
    <lineage>
        <taxon>Eukaryota</taxon>
        <taxon>Viridiplantae</taxon>
        <taxon>Streptophyta</taxon>
        <taxon>Embryophyta</taxon>
        <taxon>Bryophyta</taxon>
        <taxon>Bryophytina</taxon>
        <taxon>Bryopsida</taxon>
        <taxon>Funariidae</taxon>
        <taxon>Funariales</taxon>
        <taxon>Funariaceae</taxon>
        <taxon>Physcomitrium</taxon>
    </lineage>
</organism>
<evidence type="ECO:0000256" key="1">
    <source>
        <dbReference type="ARBA" id="ARBA00004141"/>
    </source>
</evidence>
<evidence type="ECO:0000313" key="7">
    <source>
        <dbReference type="EMBL" id="PNR28916.1"/>
    </source>
</evidence>
<proteinExistence type="predicted"/>
<dbReference type="AlphaFoldDB" id="A0A2K1II12"/>
<dbReference type="Pfam" id="PF04791">
    <property type="entry name" value="LMBR1"/>
    <property type="match status" value="2"/>
</dbReference>
<evidence type="ECO:0000313" key="8">
    <source>
        <dbReference type="EnsemblPlants" id="Pp3c23_4110V3.1"/>
    </source>
</evidence>
<reference evidence="7 9" key="2">
    <citation type="journal article" date="2018" name="Plant J.">
        <title>The Physcomitrella patens chromosome-scale assembly reveals moss genome structure and evolution.</title>
        <authorList>
            <person name="Lang D."/>
            <person name="Ullrich K.K."/>
            <person name="Murat F."/>
            <person name="Fuchs J."/>
            <person name="Jenkins J."/>
            <person name="Haas F.B."/>
            <person name="Piednoel M."/>
            <person name="Gundlach H."/>
            <person name="Van Bel M."/>
            <person name="Meyberg R."/>
            <person name="Vives C."/>
            <person name="Morata J."/>
            <person name="Symeonidi A."/>
            <person name="Hiss M."/>
            <person name="Muchero W."/>
            <person name="Kamisugi Y."/>
            <person name="Saleh O."/>
            <person name="Blanc G."/>
            <person name="Decker E.L."/>
            <person name="van Gessel N."/>
            <person name="Grimwood J."/>
            <person name="Hayes R.D."/>
            <person name="Graham S.W."/>
            <person name="Gunter L.E."/>
            <person name="McDaniel S.F."/>
            <person name="Hoernstein S.N.W."/>
            <person name="Larsson A."/>
            <person name="Li F.W."/>
            <person name="Perroud P.F."/>
            <person name="Phillips J."/>
            <person name="Ranjan P."/>
            <person name="Rokshar D.S."/>
            <person name="Rothfels C.J."/>
            <person name="Schneider L."/>
            <person name="Shu S."/>
            <person name="Stevenson D.W."/>
            <person name="Thummler F."/>
            <person name="Tillich M."/>
            <person name="Villarreal Aguilar J.C."/>
            <person name="Widiez T."/>
            <person name="Wong G.K."/>
            <person name="Wymore A."/>
            <person name="Zhang Y."/>
            <person name="Zimmer A.D."/>
            <person name="Quatrano R.S."/>
            <person name="Mayer K.F.X."/>
            <person name="Goodstein D."/>
            <person name="Casacuberta J.M."/>
            <person name="Vandepoele K."/>
            <person name="Reski R."/>
            <person name="Cuming A.C."/>
            <person name="Tuskan G.A."/>
            <person name="Maumus F."/>
            <person name="Salse J."/>
            <person name="Schmutz J."/>
            <person name="Rensing S.A."/>
        </authorList>
    </citation>
    <scope>NUCLEOTIDE SEQUENCE [LARGE SCALE GENOMIC DNA]</scope>
    <source>
        <strain evidence="8 9">cv. Gransden 2004</strain>
    </source>
</reference>
<evidence type="ECO:0000256" key="3">
    <source>
        <dbReference type="ARBA" id="ARBA00022989"/>
    </source>
</evidence>
<dbReference type="Proteomes" id="UP000006727">
    <property type="component" value="Chromosome 23"/>
</dbReference>
<dbReference type="PANTHER" id="PTHR31652">
    <property type="entry name" value="LIMR FAMILY PROTEIN DDB_G0283707-RELATED"/>
    <property type="match status" value="1"/>
</dbReference>
<keyword evidence="5" id="KW-0175">Coiled coil</keyword>
<feature type="transmembrane region" description="Helical" evidence="6">
    <location>
        <begin position="91"/>
        <end position="112"/>
    </location>
</feature>
<feature type="transmembrane region" description="Helical" evidence="6">
    <location>
        <begin position="206"/>
        <end position="233"/>
    </location>
</feature>
<feature type="transmembrane region" description="Helical" evidence="6">
    <location>
        <begin position="323"/>
        <end position="356"/>
    </location>
</feature>
<accession>A0A2K1II12</accession>
<feature type="coiled-coil region" evidence="5">
    <location>
        <begin position="285"/>
        <end position="312"/>
    </location>
</feature>
<evidence type="ECO:0008006" key="10">
    <source>
        <dbReference type="Google" id="ProtNLM"/>
    </source>
</evidence>
<evidence type="ECO:0000256" key="5">
    <source>
        <dbReference type="SAM" id="Coils"/>
    </source>
</evidence>
<dbReference type="EnsemblPlants" id="Pp3c23_4110V3.1">
    <property type="protein sequence ID" value="Pp3c23_4110V3.1"/>
    <property type="gene ID" value="Pp3c23_4110"/>
</dbReference>
<feature type="transmembrane region" description="Helical" evidence="6">
    <location>
        <begin position="477"/>
        <end position="499"/>
    </location>
</feature>
<dbReference type="PaxDb" id="3218-PP1S16_81V6.1"/>
<name>A0A2K1II12_PHYPA</name>
<sequence>MSSDFSIALVVIIVIVVIVVFICNTYFLINYQHPDDHNQAYLPKGIVIFGLSIAQISILMLPADVANRNACKNSVYLNACNYTLPMKDLWYAVYIIDAIFLFFICPFSFFYYEADEQTHTRKRLLNSFLWVLVLAVVLGLVVGICYALVGYSDFTVRRLESDSIPFTTDFSMLTSAKPLNGVGVRQCSSYLSGDGTSTNWTMRTSFAIYVIAVTTIIGSCLFSIFGGIGIASLPMSLINTFLHRPKTTITLAQYTKEATEIMKRGKEIKEIVLGLQREERARVKGRQWKKNLVKLQQELVFLEQDEQALSEVYPQGEKAEMSWALTVIGYLACLFFGLIGMVVSIMWLVHIIIFMLCSPPRNPFLNKIFIDLDNAWGLLGTVGFGIFCLYLLLAVISGEMLIGLNFLLFRVHPMKWGGTMMNSFLFNVELIIASSISMIQFCAKAFSLYVDATAVQEIFGGTVESLRGVKYLFRYNIFQIAFVCFAFMTIIYYACFSWIRRRN</sequence>
<keyword evidence="9" id="KW-1185">Reference proteome</keyword>